<evidence type="ECO:0000256" key="6">
    <source>
        <dbReference type="ARBA" id="ARBA00022840"/>
    </source>
</evidence>
<dbReference type="GO" id="GO:0005524">
    <property type="term" value="F:ATP binding"/>
    <property type="evidence" value="ECO:0007669"/>
    <property type="project" value="UniProtKB-UniRule"/>
</dbReference>
<dbReference type="EC" id="2.7.11.1" evidence="1"/>
<keyword evidence="9" id="KW-0812">Transmembrane</keyword>
<feature type="compositionally biased region" description="Polar residues" evidence="8">
    <location>
        <begin position="925"/>
        <end position="935"/>
    </location>
</feature>
<dbReference type="Pfam" id="PF00069">
    <property type="entry name" value="Pkinase"/>
    <property type="match status" value="1"/>
</dbReference>
<evidence type="ECO:0000256" key="3">
    <source>
        <dbReference type="ARBA" id="ARBA00022679"/>
    </source>
</evidence>
<evidence type="ECO:0000256" key="5">
    <source>
        <dbReference type="ARBA" id="ARBA00022777"/>
    </source>
</evidence>
<gene>
    <name evidence="11" type="ORF">H8R02_04275</name>
</gene>
<feature type="transmembrane region" description="Helical" evidence="9">
    <location>
        <begin position="389"/>
        <end position="407"/>
    </location>
</feature>
<dbReference type="GO" id="GO:0004674">
    <property type="term" value="F:protein serine/threonine kinase activity"/>
    <property type="evidence" value="ECO:0007669"/>
    <property type="project" value="UniProtKB-KW"/>
</dbReference>
<evidence type="ECO:0000256" key="2">
    <source>
        <dbReference type="ARBA" id="ARBA00022527"/>
    </source>
</evidence>
<dbReference type="InterPro" id="IPR017441">
    <property type="entry name" value="Protein_kinase_ATP_BS"/>
</dbReference>
<feature type="binding site" evidence="7">
    <location>
        <position position="619"/>
    </location>
    <ligand>
        <name>ATP</name>
        <dbReference type="ChEBI" id="CHEBI:30616"/>
    </ligand>
</feature>
<feature type="region of interest" description="Disordered" evidence="8">
    <location>
        <begin position="875"/>
        <end position="942"/>
    </location>
</feature>
<dbReference type="PROSITE" id="PS00108">
    <property type="entry name" value="PROTEIN_KINASE_ST"/>
    <property type="match status" value="1"/>
</dbReference>
<keyword evidence="4 7" id="KW-0547">Nucleotide-binding</keyword>
<evidence type="ECO:0000313" key="12">
    <source>
        <dbReference type="Proteomes" id="UP000596827"/>
    </source>
</evidence>
<dbReference type="SMART" id="SM01080">
    <property type="entry name" value="CHASE2"/>
    <property type="match status" value="1"/>
</dbReference>
<name>A0A923M6U6_9BURK</name>
<organism evidence="11 12">
    <name type="scientific">Ramlibacter albus</name>
    <dbReference type="NCBI Taxonomy" id="2079448"/>
    <lineage>
        <taxon>Bacteria</taxon>
        <taxon>Pseudomonadati</taxon>
        <taxon>Pseudomonadota</taxon>
        <taxon>Betaproteobacteria</taxon>
        <taxon>Burkholderiales</taxon>
        <taxon>Comamonadaceae</taxon>
        <taxon>Ramlibacter</taxon>
    </lineage>
</organism>
<dbReference type="PROSITE" id="PS00107">
    <property type="entry name" value="PROTEIN_KINASE_ATP"/>
    <property type="match status" value="1"/>
</dbReference>
<evidence type="ECO:0000256" key="7">
    <source>
        <dbReference type="PROSITE-ProRule" id="PRU10141"/>
    </source>
</evidence>
<dbReference type="AlphaFoldDB" id="A0A923M6U6"/>
<dbReference type="PROSITE" id="PS50011">
    <property type="entry name" value="PROTEIN_KINASE_DOM"/>
    <property type="match status" value="1"/>
</dbReference>
<evidence type="ECO:0000313" key="11">
    <source>
        <dbReference type="EMBL" id="MBC5763652.1"/>
    </source>
</evidence>
<accession>A0A923M6U6</accession>
<feature type="transmembrane region" description="Helical" evidence="9">
    <location>
        <begin position="441"/>
        <end position="459"/>
    </location>
</feature>
<keyword evidence="3" id="KW-0808">Transferase</keyword>
<dbReference type="CDD" id="cd14014">
    <property type="entry name" value="STKc_PknB_like"/>
    <property type="match status" value="1"/>
</dbReference>
<dbReference type="PANTHER" id="PTHR43289">
    <property type="entry name" value="MITOGEN-ACTIVATED PROTEIN KINASE KINASE KINASE 20-RELATED"/>
    <property type="match status" value="1"/>
</dbReference>
<feature type="transmembrane region" description="Helical" evidence="9">
    <location>
        <begin position="414"/>
        <end position="435"/>
    </location>
</feature>
<dbReference type="InterPro" id="IPR007890">
    <property type="entry name" value="CHASE2"/>
</dbReference>
<dbReference type="InterPro" id="IPR008271">
    <property type="entry name" value="Ser/Thr_kinase_AS"/>
</dbReference>
<evidence type="ECO:0000256" key="1">
    <source>
        <dbReference type="ARBA" id="ARBA00012513"/>
    </source>
</evidence>
<keyword evidence="12" id="KW-1185">Reference proteome</keyword>
<dbReference type="RefSeq" id="WP_187080090.1">
    <property type="nucleotide sequence ID" value="NZ_JACORU010000001.1"/>
</dbReference>
<dbReference type="InterPro" id="IPR011009">
    <property type="entry name" value="Kinase-like_dom_sf"/>
</dbReference>
<dbReference type="SMART" id="SM00220">
    <property type="entry name" value="S_TKc"/>
    <property type="match status" value="1"/>
</dbReference>
<dbReference type="InterPro" id="IPR000719">
    <property type="entry name" value="Prot_kinase_dom"/>
</dbReference>
<dbReference type="Gene3D" id="3.30.200.20">
    <property type="entry name" value="Phosphorylase Kinase, domain 1"/>
    <property type="match status" value="1"/>
</dbReference>
<keyword evidence="5" id="KW-0418">Kinase</keyword>
<dbReference type="EMBL" id="JACORU010000001">
    <property type="protein sequence ID" value="MBC5763652.1"/>
    <property type="molecule type" value="Genomic_DNA"/>
</dbReference>
<keyword evidence="2" id="KW-0723">Serine/threonine-protein kinase</keyword>
<evidence type="ECO:0000256" key="9">
    <source>
        <dbReference type="SAM" id="Phobius"/>
    </source>
</evidence>
<feature type="domain" description="Protein kinase" evidence="10">
    <location>
        <begin position="590"/>
        <end position="854"/>
    </location>
</feature>
<dbReference type="Proteomes" id="UP000596827">
    <property type="component" value="Unassembled WGS sequence"/>
</dbReference>
<comment type="caution">
    <text evidence="11">The sequence shown here is derived from an EMBL/GenBank/DDBJ whole genome shotgun (WGS) entry which is preliminary data.</text>
</comment>
<protein>
    <recommendedName>
        <fullName evidence="1">non-specific serine/threonine protein kinase</fullName>
        <ecNumber evidence="1">2.7.11.1</ecNumber>
    </recommendedName>
</protein>
<keyword evidence="9" id="KW-0472">Membrane</keyword>
<dbReference type="Pfam" id="PF05226">
    <property type="entry name" value="CHASE2"/>
    <property type="match status" value="1"/>
</dbReference>
<dbReference type="SUPFAM" id="SSF56112">
    <property type="entry name" value="Protein kinase-like (PK-like)"/>
    <property type="match status" value="1"/>
</dbReference>
<sequence>MASGKRGQFWRKDWFVAVAVILAVIVLHRATDVFETMERRYYDFASTATSRQPSNRIAVIAIDDQSVANIGRWPWPRDVHAQLIDKLSEAKAKTIVNTVFFFEPQTDRGLVFIRKIREALGMPAPVAAAPAAAASGAAAPAPAAEAPAAAPQNEALAKLMADAEATLDTDAKLAASMAKAGNVLVPSVFVIGDPQGKADKPLPAAVAKSAVDEKGGFSINVLRGQYPIDSIGNAAAGVGHLNQLTDVDGAVRTEPLLMNYYGKAVPSMALLAAARSLNLGPGDIRLNPGESVQIGKLRVKTDEFAQMRPQFYPPQGGKMPFAEDSFYDVLSGKIPASKYTDKIVLIGATAAGVGTLFPAPGGYSLAPAQYLAHVTSSILSEHFIVDPSWGWMATLAIVLVVAGYLIAGLPRLTAGMSAAVTAGIFVALLIAEYVMLSTSALWMRLVFPAMLLVIGHLALTTKRFLMTEAGKVKSDEESAETNRMMGLALQGQGQLDMAFDRFRRVPHSDALMDNLNNLALDFERKRQFNKCQAVYEYMATLDKNYKGLQDKLNRAKNLSETVILGGGGAHPGGTMLLDGGGVEKPMLGRYQVEKELGKGAMGVVYLGKDPKIGRVVAIKTMALSNEFEGEELNDARERFFREAETAGRLQHQNIVTIFDAGEEHDLAYIAMEFLKGRDLVDYCKDGALLPIPKVLSICARVAEALAYAHRANVVHRDIKPANIMYELDTDTVKVTDFGIARITDSSKTKTGLVLGTPSFMSPEQIAGKKVDGRSDLYSLGVMLFQMLAGVLPFRGDSMAELMYKIANEEAPDIRIIRKELTPRIAEVVAKSLAKKPEVRYQDGDQFAADLKAAMAELTGAPMPAPAAAPMQPIATAPAPAAQEAPAASERTVAFTSPAPAPASGGGDSEKTVIMPGPPADAAPSYDSTQKMQATDGSGGSTR</sequence>
<dbReference type="Gene3D" id="1.10.510.10">
    <property type="entry name" value="Transferase(Phosphotransferase) domain 1"/>
    <property type="match status" value="1"/>
</dbReference>
<evidence type="ECO:0000259" key="10">
    <source>
        <dbReference type="PROSITE" id="PS50011"/>
    </source>
</evidence>
<proteinExistence type="predicted"/>
<keyword evidence="9" id="KW-1133">Transmembrane helix</keyword>
<evidence type="ECO:0000256" key="8">
    <source>
        <dbReference type="SAM" id="MobiDB-lite"/>
    </source>
</evidence>
<keyword evidence="6 7" id="KW-0067">ATP-binding</keyword>
<feature type="transmembrane region" description="Helical" evidence="9">
    <location>
        <begin position="776"/>
        <end position="793"/>
    </location>
</feature>
<dbReference type="FunFam" id="1.10.510.10:FF:000021">
    <property type="entry name" value="Serine/threonine protein kinase"/>
    <property type="match status" value="1"/>
</dbReference>
<evidence type="ECO:0000256" key="4">
    <source>
        <dbReference type="ARBA" id="ARBA00022741"/>
    </source>
</evidence>
<feature type="compositionally biased region" description="Low complexity" evidence="8">
    <location>
        <begin position="875"/>
        <end position="887"/>
    </location>
</feature>
<reference evidence="11" key="1">
    <citation type="submission" date="2020-08" db="EMBL/GenBank/DDBJ databases">
        <title>Ramlibacter sp. GTP1 16S ribosomal RNA gene genome sequencing and assembly.</title>
        <authorList>
            <person name="Kang M."/>
        </authorList>
    </citation>
    <scope>NUCLEOTIDE SEQUENCE</scope>
    <source>
        <strain evidence="11">GTP1</strain>
    </source>
</reference>
<dbReference type="PANTHER" id="PTHR43289:SF6">
    <property type="entry name" value="SERINE_THREONINE-PROTEIN KINASE NEKL-3"/>
    <property type="match status" value="1"/>
</dbReference>